<dbReference type="GO" id="GO:0016747">
    <property type="term" value="F:acyltransferase activity, transferring groups other than amino-acyl groups"/>
    <property type="evidence" value="ECO:0007669"/>
    <property type="project" value="InterPro"/>
</dbReference>
<keyword evidence="2" id="KW-0012">Acyltransferase</keyword>
<dbReference type="InterPro" id="IPR016181">
    <property type="entry name" value="Acyl_CoA_acyltransferase"/>
</dbReference>
<accession>A0A8X8GL77</accession>
<dbReference type="PANTHER" id="PTHR43877">
    <property type="entry name" value="AMINOALKYLPHOSPHONATE N-ACETYLTRANSFERASE-RELATED-RELATED"/>
    <property type="match status" value="1"/>
</dbReference>
<proteinExistence type="predicted"/>
<evidence type="ECO:0000313" key="4">
    <source>
        <dbReference type="EMBL" id="MCF0266836.1"/>
    </source>
</evidence>
<evidence type="ECO:0000256" key="1">
    <source>
        <dbReference type="ARBA" id="ARBA00022679"/>
    </source>
</evidence>
<evidence type="ECO:0000313" key="5">
    <source>
        <dbReference type="Proteomes" id="UP000887320"/>
    </source>
</evidence>
<dbReference type="PROSITE" id="PS51186">
    <property type="entry name" value="GNAT"/>
    <property type="match status" value="1"/>
</dbReference>
<dbReference type="RefSeq" id="WP_234624274.1">
    <property type="nucleotide sequence ID" value="NZ_JAHWXT010000010.1"/>
</dbReference>
<name>A0A8X8GL77_ACIGI</name>
<dbReference type="InterPro" id="IPR000182">
    <property type="entry name" value="GNAT_dom"/>
</dbReference>
<dbReference type="PANTHER" id="PTHR43877:SF5">
    <property type="entry name" value="BLL8307 PROTEIN"/>
    <property type="match status" value="1"/>
</dbReference>
<comment type="caution">
    <text evidence="4">The sequence shown here is derived from an EMBL/GenBank/DDBJ whole genome shotgun (WGS) entry which is preliminary data.</text>
</comment>
<evidence type="ECO:0000259" key="3">
    <source>
        <dbReference type="PROSITE" id="PS51186"/>
    </source>
</evidence>
<keyword evidence="1" id="KW-0808">Transferase</keyword>
<dbReference type="Proteomes" id="UP000887320">
    <property type="component" value="Unassembled WGS sequence"/>
</dbReference>
<feature type="domain" description="N-acetyltransferase" evidence="3">
    <location>
        <begin position="2"/>
        <end position="151"/>
    </location>
</feature>
<sequence>MIRLAEFDDVQVQDLLRIHLHGMHENSPIEHSFALDLTALQQPEISFFTLWEQNELLACGAIQELSSTHAELKSMRTHPKHLRKGAATEMLKHLLLIAQQREYQKLSLETGTHSSFEPAICLYKKFGFIKGASFSEYQEFDFNQFYHLDLSTQ</sequence>
<dbReference type="SUPFAM" id="SSF55729">
    <property type="entry name" value="Acyl-CoA N-acyltransferases (Nat)"/>
    <property type="match status" value="1"/>
</dbReference>
<gene>
    <name evidence="4" type="ORF">KW868_20490</name>
</gene>
<organism evidence="4 5">
    <name type="scientific">Acinetobacter guillouiae</name>
    <name type="common">Acinetobacter genomosp. 11</name>
    <dbReference type="NCBI Taxonomy" id="106649"/>
    <lineage>
        <taxon>Bacteria</taxon>
        <taxon>Pseudomonadati</taxon>
        <taxon>Pseudomonadota</taxon>
        <taxon>Gammaproteobacteria</taxon>
        <taxon>Moraxellales</taxon>
        <taxon>Moraxellaceae</taxon>
        <taxon>Acinetobacter</taxon>
    </lineage>
</organism>
<dbReference type="AlphaFoldDB" id="A0A8X8GL77"/>
<dbReference type="InterPro" id="IPR050832">
    <property type="entry name" value="Bact_Acetyltransf"/>
</dbReference>
<dbReference type="EMBL" id="JAHWXT010000010">
    <property type="protein sequence ID" value="MCF0266836.1"/>
    <property type="molecule type" value="Genomic_DNA"/>
</dbReference>
<dbReference type="Pfam" id="PF00583">
    <property type="entry name" value="Acetyltransf_1"/>
    <property type="match status" value="1"/>
</dbReference>
<dbReference type="Gene3D" id="3.40.630.30">
    <property type="match status" value="1"/>
</dbReference>
<protein>
    <submittedName>
        <fullName evidence="4">GNAT family N-acetyltransferase</fullName>
    </submittedName>
</protein>
<reference evidence="4" key="1">
    <citation type="submission" date="2021-07" db="EMBL/GenBank/DDBJ databases">
        <authorList>
            <person name="Fernandez M."/>
            <person name="Pereira P."/>
            <person name="Torres Tejerizo G.A."/>
            <person name="Gonzalez P."/>
            <person name="Agostini E."/>
        </authorList>
    </citation>
    <scope>NUCLEOTIDE SEQUENCE</scope>
    <source>
        <strain evidence="4">SFC 500-1A</strain>
    </source>
</reference>
<evidence type="ECO:0000256" key="2">
    <source>
        <dbReference type="ARBA" id="ARBA00023315"/>
    </source>
</evidence>
<dbReference type="CDD" id="cd04301">
    <property type="entry name" value="NAT_SF"/>
    <property type="match status" value="1"/>
</dbReference>